<dbReference type="OrthoDB" id="1044679at2"/>
<dbReference type="RefSeq" id="WP_149089534.1">
    <property type="nucleotide sequence ID" value="NZ_VKKY01000001.1"/>
</dbReference>
<evidence type="ECO:0000259" key="3">
    <source>
        <dbReference type="Pfam" id="PF19904"/>
    </source>
</evidence>
<evidence type="ECO:0000256" key="2">
    <source>
        <dbReference type="SAM" id="Phobius"/>
    </source>
</evidence>
<protein>
    <submittedName>
        <fullName evidence="4">Tetratricopeptide repeat protein</fullName>
    </submittedName>
</protein>
<dbReference type="InterPro" id="IPR011990">
    <property type="entry name" value="TPR-like_helical_dom_sf"/>
</dbReference>
<keyword evidence="2" id="KW-1133">Transmembrane helix</keyword>
<feature type="domain" description="DUF6377" evidence="3">
    <location>
        <begin position="163"/>
        <end position="423"/>
    </location>
</feature>
<keyword evidence="2" id="KW-0472">Membrane</keyword>
<evidence type="ECO:0000256" key="1">
    <source>
        <dbReference type="SAM" id="Coils"/>
    </source>
</evidence>
<dbReference type="InterPro" id="IPR045957">
    <property type="entry name" value="DUF6377"/>
</dbReference>
<dbReference type="Pfam" id="PF19904">
    <property type="entry name" value="DUF6377"/>
    <property type="match status" value="1"/>
</dbReference>
<accession>A0A5B6TGU1</accession>
<dbReference type="EMBL" id="VKKY01000001">
    <property type="protein sequence ID" value="KAA3439894.1"/>
    <property type="molecule type" value="Genomic_DNA"/>
</dbReference>
<sequence>MARDLQDPVRITHAKLKLSFILVSSGMYNEALDSLETIGVTNMPDSVKVDYYALKSRAYYDLSGYTQDIYYSTRYRNKGEAYVDSALAMLTGSDLRFHALNGMRSEIAGKPDEARDYFQTILDRFHPSLNQYAMAANSLGNIYYNKGDKEKAIEMMAKAAIADLKGSVKEGVALMTLAEFLYKTGDEVRAYEYIKQALKDATFYGAKQRTIQVAAILPIIEGERLTTVEGQRQRLYVYAIVVTVLSLLVLVFAYIIFRQLKQLREAKRTLTEAFDKLQKTNDELVGAKQTLTDAYDQLRETNDKLIEANVIKEEYIGYSFNFQSTYLDKIDKFKKSIDRKLMAKKYDEIGHAMKSINVQNERELLFQSFDQTFLKLFPNFVSTFNSYFKEEDKIRLKDKNSLNIELRIFALLRLGITDHEQVAQFLDYSVRTIYNYKTKVKNRSILPNDDFEEKIMEIKAF</sequence>
<keyword evidence="1" id="KW-0175">Coiled coil</keyword>
<name>A0A5B6TGU1_9BACT</name>
<feature type="transmembrane region" description="Helical" evidence="2">
    <location>
        <begin position="235"/>
        <end position="257"/>
    </location>
</feature>
<dbReference type="SUPFAM" id="SSF48452">
    <property type="entry name" value="TPR-like"/>
    <property type="match status" value="1"/>
</dbReference>
<keyword evidence="2" id="KW-0812">Transmembrane</keyword>
<dbReference type="Gene3D" id="1.25.40.10">
    <property type="entry name" value="Tetratricopeptide repeat domain"/>
    <property type="match status" value="1"/>
</dbReference>
<gene>
    <name evidence="4" type="ORF">FOA19_04270</name>
</gene>
<organism evidence="4 5">
    <name type="scientific">Rufibacter hautae</name>
    <dbReference type="NCBI Taxonomy" id="2595005"/>
    <lineage>
        <taxon>Bacteria</taxon>
        <taxon>Pseudomonadati</taxon>
        <taxon>Bacteroidota</taxon>
        <taxon>Cytophagia</taxon>
        <taxon>Cytophagales</taxon>
        <taxon>Hymenobacteraceae</taxon>
        <taxon>Rufibacter</taxon>
    </lineage>
</organism>
<dbReference type="AlphaFoldDB" id="A0A5B6TGU1"/>
<evidence type="ECO:0000313" key="5">
    <source>
        <dbReference type="Proteomes" id="UP000324133"/>
    </source>
</evidence>
<proteinExistence type="predicted"/>
<feature type="coiled-coil region" evidence="1">
    <location>
        <begin position="260"/>
        <end position="308"/>
    </location>
</feature>
<comment type="caution">
    <text evidence="4">The sequence shown here is derived from an EMBL/GenBank/DDBJ whole genome shotgun (WGS) entry which is preliminary data.</text>
</comment>
<dbReference type="Proteomes" id="UP000324133">
    <property type="component" value="Unassembled WGS sequence"/>
</dbReference>
<reference evidence="4 5" key="1">
    <citation type="submission" date="2019-07" db="EMBL/GenBank/DDBJ databases">
        <title>Rufibacter sp. nov., isolated from lake sediment.</title>
        <authorList>
            <person name="Qu J.-H."/>
        </authorList>
    </citation>
    <scope>NUCLEOTIDE SEQUENCE [LARGE SCALE GENOMIC DNA]</scope>
    <source>
        <strain evidence="4 5">NBS58-1</strain>
    </source>
</reference>
<keyword evidence="5" id="KW-1185">Reference proteome</keyword>
<evidence type="ECO:0000313" key="4">
    <source>
        <dbReference type="EMBL" id="KAA3439894.1"/>
    </source>
</evidence>